<proteinExistence type="predicted"/>
<name>A0A9N8Z5U7_9GLOM</name>
<dbReference type="Proteomes" id="UP000789342">
    <property type="component" value="Unassembled WGS sequence"/>
</dbReference>
<feature type="transmembrane region" description="Helical" evidence="2">
    <location>
        <begin position="198"/>
        <end position="217"/>
    </location>
</feature>
<keyword evidence="2" id="KW-0812">Transmembrane</keyword>
<protein>
    <submittedName>
        <fullName evidence="3">4695_t:CDS:1</fullName>
    </submittedName>
</protein>
<feature type="transmembrane region" description="Helical" evidence="2">
    <location>
        <begin position="105"/>
        <end position="122"/>
    </location>
</feature>
<dbReference type="EMBL" id="CAJVPV010000901">
    <property type="protein sequence ID" value="CAG8478392.1"/>
    <property type="molecule type" value="Genomic_DNA"/>
</dbReference>
<keyword evidence="2" id="KW-1133">Transmembrane helix</keyword>
<accession>A0A9N8Z5U7</accession>
<organism evidence="3 4">
    <name type="scientific">Acaulospora morrowiae</name>
    <dbReference type="NCBI Taxonomy" id="94023"/>
    <lineage>
        <taxon>Eukaryota</taxon>
        <taxon>Fungi</taxon>
        <taxon>Fungi incertae sedis</taxon>
        <taxon>Mucoromycota</taxon>
        <taxon>Glomeromycotina</taxon>
        <taxon>Glomeromycetes</taxon>
        <taxon>Diversisporales</taxon>
        <taxon>Acaulosporaceae</taxon>
        <taxon>Acaulospora</taxon>
    </lineage>
</organism>
<feature type="region of interest" description="Disordered" evidence="1">
    <location>
        <begin position="127"/>
        <end position="160"/>
    </location>
</feature>
<evidence type="ECO:0000256" key="2">
    <source>
        <dbReference type="SAM" id="Phobius"/>
    </source>
</evidence>
<comment type="caution">
    <text evidence="3">The sequence shown here is derived from an EMBL/GenBank/DDBJ whole genome shotgun (WGS) entry which is preliminary data.</text>
</comment>
<gene>
    <name evidence="3" type="ORF">AMORRO_LOCUS2191</name>
</gene>
<keyword evidence="2" id="KW-0472">Membrane</keyword>
<evidence type="ECO:0000313" key="4">
    <source>
        <dbReference type="Proteomes" id="UP000789342"/>
    </source>
</evidence>
<evidence type="ECO:0000256" key="1">
    <source>
        <dbReference type="SAM" id="MobiDB-lite"/>
    </source>
</evidence>
<keyword evidence="4" id="KW-1185">Reference proteome</keyword>
<sequence length="218" mass="23235">MQSSPVLAKPFTEPFAKNSVKIIVPTIQSKLPDTYSCICVMSPWNIVLMRLKWFFRGSCDLLDASEIPTQSNLVFTPENLGNKFQVLSMNRWIEQVVLSMKSFKIVFLSVILVFFAISLSPVRGQTTTTTTSSTTQITDTSTTTTTPVVTTTTPTTTTTTTNVSASISQTVTTATASTTSTKTANPSSTTSTNAAPTIHIQGFGAAMAGVAAVAVALM</sequence>
<evidence type="ECO:0000313" key="3">
    <source>
        <dbReference type="EMBL" id="CAG8478392.1"/>
    </source>
</evidence>
<reference evidence="3" key="1">
    <citation type="submission" date="2021-06" db="EMBL/GenBank/DDBJ databases">
        <authorList>
            <person name="Kallberg Y."/>
            <person name="Tangrot J."/>
            <person name="Rosling A."/>
        </authorList>
    </citation>
    <scope>NUCLEOTIDE SEQUENCE</scope>
    <source>
        <strain evidence="3">CL551</strain>
    </source>
</reference>
<dbReference type="AlphaFoldDB" id="A0A9N8Z5U7"/>